<evidence type="ECO:0000313" key="2">
    <source>
        <dbReference type="Proteomes" id="UP001607303"/>
    </source>
</evidence>
<sequence>MSCLNCQSMDHGIERIYHLDTPRSYDQYNTIHSPNIRSPCNEMYTELSYVSMGNRTLTKREVSFQARTSKFIILSGSYTTAGWITPMSVDYSRSTTGTDTSGESRFNCNMIN</sequence>
<protein>
    <submittedName>
        <fullName evidence="1">Uncharacterized protein</fullName>
    </submittedName>
</protein>
<organism evidence="1 2">
    <name type="scientific">Vespula maculifrons</name>
    <name type="common">Eastern yellow jacket</name>
    <name type="synonym">Wasp</name>
    <dbReference type="NCBI Taxonomy" id="7453"/>
    <lineage>
        <taxon>Eukaryota</taxon>
        <taxon>Metazoa</taxon>
        <taxon>Ecdysozoa</taxon>
        <taxon>Arthropoda</taxon>
        <taxon>Hexapoda</taxon>
        <taxon>Insecta</taxon>
        <taxon>Pterygota</taxon>
        <taxon>Neoptera</taxon>
        <taxon>Endopterygota</taxon>
        <taxon>Hymenoptera</taxon>
        <taxon>Apocrita</taxon>
        <taxon>Aculeata</taxon>
        <taxon>Vespoidea</taxon>
        <taxon>Vespidae</taxon>
        <taxon>Vespinae</taxon>
        <taxon>Vespula</taxon>
    </lineage>
</organism>
<evidence type="ECO:0000313" key="1">
    <source>
        <dbReference type="EMBL" id="KAL2749564.1"/>
    </source>
</evidence>
<dbReference type="AlphaFoldDB" id="A0ABD2CY28"/>
<proteinExistence type="predicted"/>
<gene>
    <name evidence="1" type="ORF">V1477_002504</name>
</gene>
<name>A0ABD2CY28_VESMC</name>
<keyword evidence="2" id="KW-1185">Reference proteome</keyword>
<feature type="non-terminal residue" evidence="1">
    <location>
        <position position="112"/>
    </location>
</feature>
<reference evidence="1 2" key="1">
    <citation type="journal article" date="2024" name="Ann. Entomol. Soc. Am.">
        <title>Genomic analyses of the southern and eastern yellowjacket wasps (Hymenoptera: Vespidae) reveal evolutionary signatures of social life.</title>
        <authorList>
            <person name="Catto M.A."/>
            <person name="Caine P.B."/>
            <person name="Orr S.E."/>
            <person name="Hunt B.G."/>
            <person name="Goodisman M.A.D."/>
        </authorList>
    </citation>
    <scope>NUCLEOTIDE SEQUENCE [LARGE SCALE GENOMIC DNA]</scope>
    <source>
        <strain evidence="1">232</strain>
        <tissue evidence="1">Head and thorax</tissue>
    </source>
</reference>
<dbReference type="EMBL" id="JAYRBN010000027">
    <property type="protein sequence ID" value="KAL2749564.1"/>
    <property type="molecule type" value="Genomic_DNA"/>
</dbReference>
<accession>A0ABD2CY28</accession>
<comment type="caution">
    <text evidence="1">The sequence shown here is derived from an EMBL/GenBank/DDBJ whole genome shotgun (WGS) entry which is preliminary data.</text>
</comment>
<dbReference type="Proteomes" id="UP001607303">
    <property type="component" value="Unassembled WGS sequence"/>
</dbReference>